<reference evidence="3 4" key="1">
    <citation type="submission" date="2020-03" db="EMBL/GenBank/DDBJ databases">
        <authorList>
            <person name="Lai Q."/>
        </authorList>
    </citation>
    <scope>NUCLEOTIDE SEQUENCE [LARGE SCALE GENOMIC DNA]</scope>
    <source>
        <strain evidence="3 4">CCUG 25036</strain>
    </source>
</reference>
<comment type="caution">
    <text evidence="3">The sequence shown here is derived from an EMBL/GenBank/DDBJ whole genome shotgun (WGS) entry which is preliminary data.</text>
</comment>
<feature type="region of interest" description="Disordered" evidence="1">
    <location>
        <begin position="1"/>
        <end position="20"/>
    </location>
</feature>
<feature type="transmembrane region" description="Helical" evidence="2">
    <location>
        <begin position="131"/>
        <end position="151"/>
    </location>
</feature>
<keyword evidence="2" id="KW-0812">Transmembrane</keyword>
<keyword evidence="2" id="KW-1133">Transmembrane helix</keyword>
<evidence type="ECO:0000313" key="3">
    <source>
        <dbReference type="EMBL" id="NII05007.1"/>
    </source>
</evidence>
<keyword evidence="2" id="KW-0472">Membrane</keyword>
<dbReference type="EMBL" id="JAARLZ010000001">
    <property type="protein sequence ID" value="NII05007.1"/>
    <property type="molecule type" value="Genomic_DNA"/>
</dbReference>
<evidence type="ECO:0000256" key="2">
    <source>
        <dbReference type="SAM" id="Phobius"/>
    </source>
</evidence>
<accession>A0A7X5U732</accession>
<name>A0A7X5U732_9GAMM</name>
<evidence type="ECO:0000313" key="4">
    <source>
        <dbReference type="Proteomes" id="UP000490980"/>
    </source>
</evidence>
<feature type="transmembrane region" description="Helical" evidence="2">
    <location>
        <begin position="277"/>
        <end position="296"/>
    </location>
</feature>
<evidence type="ECO:0000256" key="1">
    <source>
        <dbReference type="SAM" id="MobiDB-lite"/>
    </source>
</evidence>
<feature type="transmembrane region" description="Helical" evidence="2">
    <location>
        <begin position="108"/>
        <end position="125"/>
    </location>
</feature>
<feature type="transmembrane region" description="Helical" evidence="2">
    <location>
        <begin position="252"/>
        <end position="271"/>
    </location>
</feature>
<feature type="compositionally biased region" description="Polar residues" evidence="1">
    <location>
        <begin position="1"/>
        <end position="10"/>
    </location>
</feature>
<organism evidence="3 4">
    <name type="scientific">Luteibacter anthropi</name>
    <dbReference type="NCBI Taxonomy" id="564369"/>
    <lineage>
        <taxon>Bacteria</taxon>
        <taxon>Pseudomonadati</taxon>
        <taxon>Pseudomonadota</taxon>
        <taxon>Gammaproteobacteria</taxon>
        <taxon>Lysobacterales</taxon>
        <taxon>Rhodanobacteraceae</taxon>
        <taxon>Luteibacter</taxon>
    </lineage>
</organism>
<sequence length="311" mass="32849">MAEPNDTSTVALGRQDPPGDKRRAQLLFSVPTAVIQTATAAGHGLWMVLGTSLALGLYPDGRGEVLVPLAIGLVLVSLGLLATCLRLPFAPEWHGWNPVRRMMPTAEGLVAMLNYMPMLALAGLARGGNDFWATRVAGAALMLCSLATLVFTSRGTTRQLALPVDLATMANVQPLGRTVGALFAGGLWFWLCVAAQTETRGEPFNPWRLALLAVGLATGVVEGLRWRSLRQLAEERGQTAWLTTGRSGASLLGWRFGVAALSVGLPCVLLVTHGEGVGQIVSAGVAALSCLVGQCLEQRLYGRAYAQLPQG</sequence>
<proteinExistence type="predicted"/>
<keyword evidence="4" id="KW-1185">Reference proteome</keyword>
<gene>
    <name evidence="3" type="ORF">HBF25_01250</name>
</gene>
<dbReference type="RefSeq" id="WP_166945801.1">
    <property type="nucleotide sequence ID" value="NZ_JAARLZ010000001.1"/>
</dbReference>
<feature type="transmembrane region" description="Helical" evidence="2">
    <location>
        <begin position="179"/>
        <end position="197"/>
    </location>
</feature>
<feature type="transmembrane region" description="Helical" evidence="2">
    <location>
        <begin position="66"/>
        <end position="87"/>
    </location>
</feature>
<dbReference type="Proteomes" id="UP000490980">
    <property type="component" value="Unassembled WGS sequence"/>
</dbReference>
<dbReference type="AlphaFoldDB" id="A0A7X5U732"/>
<protein>
    <submittedName>
        <fullName evidence="3">Uncharacterized protein</fullName>
    </submittedName>
</protein>